<evidence type="ECO:0000256" key="2">
    <source>
        <dbReference type="ARBA" id="ARBA00022676"/>
    </source>
</evidence>
<feature type="transmembrane region" description="Helical" evidence="7">
    <location>
        <begin position="46"/>
        <end position="70"/>
    </location>
</feature>
<keyword evidence="5 7" id="KW-1133">Transmembrane helix</keyword>
<evidence type="ECO:0000256" key="3">
    <source>
        <dbReference type="ARBA" id="ARBA00022679"/>
    </source>
</evidence>
<name>A0A939ML95_9MICO</name>
<dbReference type="GO" id="GO:0016758">
    <property type="term" value="F:hexosyltransferase activity"/>
    <property type="evidence" value="ECO:0007669"/>
    <property type="project" value="TreeGrafter"/>
</dbReference>
<protein>
    <submittedName>
        <fullName evidence="8">Glycosyltransferase family 2 protein</fullName>
    </submittedName>
</protein>
<comment type="subcellular location">
    <subcellularLocation>
        <location evidence="1">Membrane</location>
        <topology evidence="1">Multi-pass membrane protein</topology>
    </subcellularLocation>
</comment>
<dbReference type="EMBL" id="JAGDYM010000004">
    <property type="protein sequence ID" value="MBO1900887.1"/>
    <property type="molecule type" value="Genomic_DNA"/>
</dbReference>
<dbReference type="Pfam" id="PF13641">
    <property type="entry name" value="Glyco_tranf_2_3"/>
    <property type="match status" value="1"/>
</dbReference>
<feature type="transmembrane region" description="Helical" evidence="7">
    <location>
        <begin position="370"/>
        <end position="392"/>
    </location>
</feature>
<gene>
    <name evidence="8" type="ORF">J4H92_02855</name>
</gene>
<keyword evidence="9" id="KW-1185">Reference proteome</keyword>
<evidence type="ECO:0000313" key="8">
    <source>
        <dbReference type="EMBL" id="MBO1900887.1"/>
    </source>
</evidence>
<evidence type="ECO:0000256" key="6">
    <source>
        <dbReference type="ARBA" id="ARBA00023136"/>
    </source>
</evidence>
<accession>A0A939ML95</accession>
<dbReference type="Gene3D" id="3.90.550.10">
    <property type="entry name" value="Spore Coat Polysaccharide Biosynthesis Protein SpsA, Chain A"/>
    <property type="match status" value="1"/>
</dbReference>
<evidence type="ECO:0000313" key="9">
    <source>
        <dbReference type="Proteomes" id="UP000664382"/>
    </source>
</evidence>
<keyword evidence="2" id="KW-0328">Glycosyltransferase</keyword>
<dbReference type="SUPFAM" id="SSF53448">
    <property type="entry name" value="Nucleotide-diphospho-sugar transferases"/>
    <property type="match status" value="1"/>
</dbReference>
<evidence type="ECO:0000256" key="1">
    <source>
        <dbReference type="ARBA" id="ARBA00004141"/>
    </source>
</evidence>
<evidence type="ECO:0000256" key="5">
    <source>
        <dbReference type="ARBA" id="ARBA00022989"/>
    </source>
</evidence>
<dbReference type="PANTHER" id="PTHR43867:SF2">
    <property type="entry name" value="CELLULOSE SYNTHASE CATALYTIC SUBUNIT A [UDP-FORMING]"/>
    <property type="match status" value="1"/>
</dbReference>
<evidence type="ECO:0000256" key="7">
    <source>
        <dbReference type="SAM" id="Phobius"/>
    </source>
</evidence>
<reference evidence="8" key="1">
    <citation type="submission" date="2021-03" db="EMBL/GenBank/DDBJ databases">
        <title>Leucobacter chromiisoli sp. nov., isolated from chromium-containing soil of chemical plant.</title>
        <authorList>
            <person name="Xu Z."/>
        </authorList>
    </citation>
    <scope>NUCLEOTIDE SEQUENCE</scope>
    <source>
        <strain evidence="8">S27</strain>
    </source>
</reference>
<keyword evidence="4 7" id="KW-0812">Transmembrane</keyword>
<dbReference type="PANTHER" id="PTHR43867">
    <property type="entry name" value="CELLULOSE SYNTHASE CATALYTIC SUBUNIT A [UDP-FORMING]"/>
    <property type="match status" value="1"/>
</dbReference>
<dbReference type="Proteomes" id="UP000664382">
    <property type="component" value="Unassembled WGS sequence"/>
</dbReference>
<comment type="caution">
    <text evidence="8">The sequence shown here is derived from an EMBL/GenBank/DDBJ whole genome shotgun (WGS) entry which is preliminary data.</text>
</comment>
<dbReference type="RefSeq" id="WP_208095698.1">
    <property type="nucleotide sequence ID" value="NZ_JAGDYM010000004.1"/>
</dbReference>
<dbReference type="AlphaFoldDB" id="A0A939ML95"/>
<feature type="transmembrane region" description="Helical" evidence="7">
    <location>
        <begin position="434"/>
        <end position="455"/>
    </location>
</feature>
<organism evidence="8 9">
    <name type="scientific">Leucobacter weissii</name>
    <dbReference type="NCBI Taxonomy" id="1983706"/>
    <lineage>
        <taxon>Bacteria</taxon>
        <taxon>Bacillati</taxon>
        <taxon>Actinomycetota</taxon>
        <taxon>Actinomycetes</taxon>
        <taxon>Micrococcales</taxon>
        <taxon>Microbacteriaceae</taxon>
        <taxon>Leucobacter</taxon>
    </lineage>
</organism>
<dbReference type="InterPro" id="IPR050321">
    <property type="entry name" value="Glycosyltr_2/OpgH_subfam"/>
</dbReference>
<keyword evidence="6 7" id="KW-0472">Membrane</keyword>
<keyword evidence="3" id="KW-0808">Transferase</keyword>
<evidence type="ECO:0000256" key="4">
    <source>
        <dbReference type="ARBA" id="ARBA00022692"/>
    </source>
</evidence>
<sequence>MPALLIGLIGLIGFAGRPGALGTSGGFAQWWRETGDFLFDLYGGLPWWAVPLFWVALVIILVSTVSLLALTVSAQLQLARTARARRRYGDPAESEADYLWVFMVPALNEEVTIADSVGRLSEVRATHKRILVVNDGSDDRTGQILASLDVPELTVLTRTAPEARQGKSEALNDAWRYLHREVLGAGVYGGWDPRRVIVTIVDADGRLDARAARVSRLFDDPRVGGVQALVRIYNRRSFLTWAQDIEFGVFGHLFQMGRMSWGTANMGGNGQFNRLAALDEVAVENRRGQRGPWREGRLTEDQDIGLRMIERGWRGAQSTTVTVHQQGLNSLRALYRQRTRWSQGGWQMLDLSWRMLRNPSVGIAGRWDQFWYLLNPLVQAWMGLTVLLTVVFVATQTTRVQPSVLFLLVLYLFAVFPVVWSVVFARRRFTPLKLIADVLLAHLYVFYSWLIYPVVYRALLRQLMGLQRWAKTEREAIEGDPPD</sequence>
<dbReference type="GO" id="GO:0005886">
    <property type="term" value="C:plasma membrane"/>
    <property type="evidence" value="ECO:0007669"/>
    <property type="project" value="TreeGrafter"/>
</dbReference>
<dbReference type="InterPro" id="IPR029044">
    <property type="entry name" value="Nucleotide-diphossugar_trans"/>
</dbReference>
<feature type="transmembrane region" description="Helical" evidence="7">
    <location>
        <begin position="404"/>
        <end position="425"/>
    </location>
</feature>
<proteinExistence type="predicted"/>